<evidence type="ECO:0000313" key="3">
    <source>
        <dbReference type="Proteomes" id="UP001174909"/>
    </source>
</evidence>
<accession>A0AA35WKI3</accession>
<gene>
    <name evidence="2" type="ORF">GBAR_LOCUS10739</name>
</gene>
<feature type="compositionally biased region" description="Basic and acidic residues" evidence="1">
    <location>
        <begin position="1"/>
        <end position="23"/>
    </location>
</feature>
<name>A0AA35WKI3_GEOBA</name>
<organism evidence="2 3">
    <name type="scientific">Geodia barretti</name>
    <name type="common">Barrett's horny sponge</name>
    <dbReference type="NCBI Taxonomy" id="519541"/>
    <lineage>
        <taxon>Eukaryota</taxon>
        <taxon>Metazoa</taxon>
        <taxon>Porifera</taxon>
        <taxon>Demospongiae</taxon>
        <taxon>Heteroscleromorpha</taxon>
        <taxon>Tetractinellida</taxon>
        <taxon>Astrophorina</taxon>
        <taxon>Geodiidae</taxon>
        <taxon>Geodia</taxon>
    </lineage>
</organism>
<proteinExistence type="predicted"/>
<evidence type="ECO:0000256" key="1">
    <source>
        <dbReference type="SAM" id="MobiDB-lite"/>
    </source>
</evidence>
<dbReference type="Proteomes" id="UP001174909">
    <property type="component" value="Unassembled WGS sequence"/>
</dbReference>
<comment type="caution">
    <text evidence="2">The sequence shown here is derived from an EMBL/GenBank/DDBJ whole genome shotgun (WGS) entry which is preliminary data.</text>
</comment>
<feature type="non-terminal residue" evidence="2">
    <location>
        <position position="1"/>
    </location>
</feature>
<feature type="compositionally biased region" description="Basic and acidic residues" evidence="1">
    <location>
        <begin position="56"/>
        <end position="101"/>
    </location>
</feature>
<evidence type="ECO:0000313" key="2">
    <source>
        <dbReference type="EMBL" id="CAI8017785.1"/>
    </source>
</evidence>
<dbReference type="EMBL" id="CASHTH010001655">
    <property type="protein sequence ID" value="CAI8017785.1"/>
    <property type="molecule type" value="Genomic_DNA"/>
</dbReference>
<keyword evidence="3" id="KW-1185">Reference proteome</keyword>
<reference evidence="2" key="1">
    <citation type="submission" date="2023-03" db="EMBL/GenBank/DDBJ databases">
        <authorList>
            <person name="Steffen K."/>
            <person name="Cardenas P."/>
        </authorList>
    </citation>
    <scope>NUCLEOTIDE SEQUENCE</scope>
</reference>
<protein>
    <submittedName>
        <fullName evidence="2">Uncharacterized protein</fullName>
    </submittedName>
</protein>
<dbReference type="AlphaFoldDB" id="A0AA35WKI3"/>
<feature type="region of interest" description="Disordered" evidence="1">
    <location>
        <begin position="1"/>
        <end position="113"/>
    </location>
</feature>
<feature type="compositionally biased region" description="Acidic residues" evidence="1">
    <location>
        <begin position="102"/>
        <end position="113"/>
    </location>
</feature>
<sequence>KQKRDQQCDTGNRHKSSERDAQKRKQKVSKKSEIQSSSICGEDETVSYRGKAGKSQTEKEMHSKEADRQKRKATTERAHVAEEQYSQEERHTHKVRNKQELDSDEEVSESSTN</sequence>